<dbReference type="AlphaFoldDB" id="A0A1B7X4Y6"/>
<evidence type="ECO:0000313" key="1">
    <source>
        <dbReference type="EMBL" id="OBQ44360.1"/>
    </source>
</evidence>
<proteinExistence type="predicted"/>
<sequence>MRNWQQKLFVGLLCCVFLVFGSQNRVLAAGITSNNIPISKAELAQLEVTQNVYDYLLQYQPETYNLLTKTLADSIEDAKQPLADEVVNDLWALSTNNPQVKSRENNGKVEYLMSTWKYTSNPSTDWPIGAKKLLPYQTWFTAVPQVQEFCQKYQAIDSTIPDNVELSLRLQQYLGLILNKYSTKTHFVEMWVKAEDLTRPCIDGEINDSSCNLLPLPVPDSSPVVKAIYTNSYTNAKKEYYPWSGLGYTYDWGNPLKPHQGPSEFIINPTPEKPVEVEVVSVTPTQEYCRNQIAKIDVSSGGLY</sequence>
<protein>
    <submittedName>
        <fullName evidence="1">Uncharacterized protein</fullName>
    </submittedName>
</protein>
<organism evidence="1 2">
    <name type="scientific">Aphanizomenon flos-aquae WA102</name>
    <dbReference type="NCBI Taxonomy" id="1710896"/>
    <lineage>
        <taxon>Bacteria</taxon>
        <taxon>Bacillati</taxon>
        <taxon>Cyanobacteriota</taxon>
        <taxon>Cyanophyceae</taxon>
        <taxon>Nostocales</taxon>
        <taxon>Aphanizomenonaceae</taxon>
        <taxon>Aphanizomenon</taxon>
    </lineage>
</organism>
<dbReference type="PATRIC" id="fig|1710896.3.peg.4738"/>
<comment type="caution">
    <text evidence="1">The sequence shown here is derived from an EMBL/GenBank/DDBJ whole genome shotgun (WGS) entry which is preliminary data.</text>
</comment>
<dbReference type="Proteomes" id="UP000092093">
    <property type="component" value="Unassembled WGS sequence"/>
</dbReference>
<reference evidence="1 2" key="1">
    <citation type="submission" date="2015-09" db="EMBL/GenBank/DDBJ databases">
        <title>Aphanizomenon flos-aquae WA102.</title>
        <authorList>
            <person name="Driscoll C."/>
        </authorList>
    </citation>
    <scope>NUCLEOTIDE SEQUENCE [LARGE SCALE GENOMIC DNA]</scope>
    <source>
        <strain evidence="1">WA102</strain>
    </source>
</reference>
<gene>
    <name evidence="1" type="ORF">AN484_07445</name>
</gene>
<evidence type="ECO:0000313" key="2">
    <source>
        <dbReference type="Proteomes" id="UP000092093"/>
    </source>
</evidence>
<dbReference type="EMBL" id="LJOW01000024">
    <property type="protein sequence ID" value="OBQ44360.1"/>
    <property type="molecule type" value="Genomic_DNA"/>
</dbReference>
<accession>A0A1B7X4Y6</accession>
<name>A0A1B7X4Y6_APHFL</name>